<evidence type="ECO:0000313" key="2">
    <source>
        <dbReference type="EMBL" id="MDN0014069.1"/>
    </source>
</evidence>
<evidence type="ECO:0000256" key="1">
    <source>
        <dbReference type="SAM" id="MobiDB-lite"/>
    </source>
</evidence>
<accession>A0ABT7WN27</accession>
<gene>
    <name evidence="2" type="ORF">QTA56_07440</name>
</gene>
<dbReference type="Proteomes" id="UP001168524">
    <property type="component" value="Unassembled WGS sequence"/>
</dbReference>
<dbReference type="EMBL" id="JAUDZE010000002">
    <property type="protein sequence ID" value="MDN0014069.1"/>
    <property type="molecule type" value="Genomic_DNA"/>
</dbReference>
<evidence type="ECO:0000313" key="3">
    <source>
        <dbReference type="Proteomes" id="UP001168524"/>
    </source>
</evidence>
<comment type="caution">
    <text evidence="2">The sequence shown here is derived from an EMBL/GenBank/DDBJ whole genome shotgun (WGS) entry which is preliminary data.</text>
</comment>
<feature type="region of interest" description="Disordered" evidence="1">
    <location>
        <begin position="50"/>
        <end position="74"/>
    </location>
</feature>
<dbReference type="RefSeq" id="WP_267980301.1">
    <property type="nucleotide sequence ID" value="NZ_JAPQKF010000002.1"/>
</dbReference>
<reference evidence="2" key="1">
    <citation type="submission" date="2023-06" db="EMBL/GenBank/DDBJ databases">
        <title>Two novel species of Acinetobacter isolated from motorbike repairing workshop in Vietnam.</title>
        <authorList>
            <person name="Le N.T.T."/>
        </authorList>
    </citation>
    <scope>NUCLEOTIDE SEQUENCE</scope>
    <source>
        <strain evidence="2">VNH17</strain>
    </source>
</reference>
<keyword evidence="3" id="KW-1185">Reference proteome</keyword>
<protein>
    <submittedName>
        <fullName evidence="2">Uncharacterized protein</fullName>
    </submittedName>
</protein>
<organism evidence="2 3">
    <name type="scientific">Acinetobacter thutiue</name>
    <dbReference type="NCBI Taxonomy" id="2998078"/>
    <lineage>
        <taxon>Bacteria</taxon>
        <taxon>Pseudomonadati</taxon>
        <taxon>Pseudomonadota</taxon>
        <taxon>Gammaproteobacteria</taxon>
        <taxon>Moraxellales</taxon>
        <taxon>Moraxellaceae</taxon>
        <taxon>Acinetobacter</taxon>
    </lineage>
</organism>
<proteinExistence type="predicted"/>
<name>A0ABT7WN27_9GAMM</name>
<sequence>MKTPIAAITYALSKQISSINAIGGDHGWIPLDEDDLKAVKKLLRQRFEQNALQAKRPEQNAKHYQPTQQELDDNSFFAMCKKRGQS</sequence>